<keyword evidence="2 6" id="KW-0349">Heme</keyword>
<evidence type="ECO:0000256" key="2">
    <source>
        <dbReference type="ARBA" id="ARBA00022617"/>
    </source>
</evidence>
<dbReference type="Proteomes" id="UP000823561">
    <property type="component" value="Chromosome 8"/>
</dbReference>
<gene>
    <name evidence="9" type="ORF">AALO_G00111000</name>
</gene>
<dbReference type="EMBL" id="JADWDJ010000008">
    <property type="protein sequence ID" value="KAG5276895.1"/>
    <property type="molecule type" value="Genomic_DNA"/>
</dbReference>
<dbReference type="PROSITE" id="PS01033">
    <property type="entry name" value="GLOBIN"/>
    <property type="match status" value="1"/>
</dbReference>
<dbReference type="Gene3D" id="1.10.490.10">
    <property type="entry name" value="Globins"/>
    <property type="match status" value="1"/>
</dbReference>
<proteinExistence type="inferred from homology"/>
<dbReference type="PANTHER" id="PTHR46458:SF2">
    <property type="entry name" value="X GLOBIN"/>
    <property type="match status" value="1"/>
</dbReference>
<dbReference type="PANTHER" id="PTHR46458">
    <property type="entry name" value="BLR2807 PROTEIN"/>
    <property type="match status" value="1"/>
</dbReference>
<dbReference type="GO" id="GO:0046872">
    <property type="term" value="F:metal ion binding"/>
    <property type="evidence" value="ECO:0007669"/>
    <property type="project" value="UniProtKB-KW"/>
</dbReference>
<keyword evidence="6" id="KW-0813">Transport</keyword>
<evidence type="ECO:0000313" key="10">
    <source>
        <dbReference type="Proteomes" id="UP000823561"/>
    </source>
</evidence>
<dbReference type="InterPro" id="IPR009050">
    <property type="entry name" value="Globin-like_sf"/>
</dbReference>
<dbReference type="InterPro" id="IPR050532">
    <property type="entry name" value="Globin-like_OT"/>
</dbReference>
<dbReference type="AlphaFoldDB" id="A0AAV6GPY1"/>
<evidence type="ECO:0000256" key="5">
    <source>
        <dbReference type="ARBA" id="ARBA00046401"/>
    </source>
</evidence>
<reference evidence="9" key="1">
    <citation type="submission" date="2020-10" db="EMBL/GenBank/DDBJ databases">
        <title>Chromosome-scale genome assembly of the Allis shad, Alosa alosa.</title>
        <authorList>
            <person name="Margot Z."/>
            <person name="Christophe K."/>
            <person name="Cabau C."/>
            <person name="Louis A."/>
            <person name="Berthelot C."/>
            <person name="Parey E."/>
            <person name="Roest Crollius H."/>
            <person name="Montfort J."/>
            <person name="Robinson-Rechavi M."/>
            <person name="Bucao C."/>
            <person name="Bouchez O."/>
            <person name="Gislard M."/>
            <person name="Lluch J."/>
            <person name="Milhes M."/>
            <person name="Lampietro C."/>
            <person name="Lopez Roques C."/>
            <person name="Donnadieu C."/>
            <person name="Braasch I."/>
            <person name="Desvignes T."/>
            <person name="Postlethwait J."/>
            <person name="Bobe J."/>
            <person name="Guiguen Y."/>
        </authorList>
    </citation>
    <scope>NUCLEOTIDE SEQUENCE</scope>
    <source>
        <strain evidence="9">M-15738</strain>
        <tissue evidence="9">Blood</tissue>
    </source>
</reference>
<sequence length="198" mass="22985">MGCPISTLASKPAVDTSEEIALVNLTDSQKEIIKESWSSIQRDITRAGIILFVRLFESHPECKEVFFEFREVDDVEMLRVNKELRAHGLRVMSFIEKSVARLDEPERLEKLAFDLGRKHYNYRAIPKYFMYVMPEFIRAIQPILKGDLTPELEDAWKALFLYLTGMMRQGYLEEERRKTHARGPPSIPSSSVRSHHAI</sequence>
<keyword evidence="10" id="KW-1185">Reference proteome</keyword>
<feature type="domain" description="Globin" evidence="8">
    <location>
        <begin position="24"/>
        <end position="172"/>
    </location>
</feature>
<protein>
    <recommendedName>
        <fullName evidence="8">Globin domain-containing protein</fullName>
    </recommendedName>
</protein>
<evidence type="ECO:0000256" key="4">
    <source>
        <dbReference type="ARBA" id="ARBA00023004"/>
    </source>
</evidence>
<evidence type="ECO:0000256" key="6">
    <source>
        <dbReference type="RuleBase" id="RU000356"/>
    </source>
</evidence>
<dbReference type="InterPro" id="IPR012292">
    <property type="entry name" value="Globin/Proto"/>
</dbReference>
<keyword evidence="3" id="KW-0479">Metal-binding</keyword>
<evidence type="ECO:0000259" key="8">
    <source>
        <dbReference type="PROSITE" id="PS01033"/>
    </source>
</evidence>
<comment type="subunit">
    <text evidence="5">Monomer. Homodimers and homotetramers. Mainly monomeric but also detected as part of homodimers and homotetramers.</text>
</comment>
<dbReference type="SUPFAM" id="SSF46458">
    <property type="entry name" value="Globin-like"/>
    <property type="match status" value="1"/>
</dbReference>
<keyword evidence="6" id="KW-0561">Oxygen transport</keyword>
<evidence type="ECO:0000256" key="1">
    <source>
        <dbReference type="ARBA" id="ARBA00008705"/>
    </source>
</evidence>
<accession>A0AAV6GPY1</accession>
<comment type="caution">
    <text evidence="9">The sequence shown here is derived from an EMBL/GenBank/DDBJ whole genome shotgun (WGS) entry which is preliminary data.</text>
</comment>
<comment type="similarity">
    <text evidence="1 6">Belongs to the globin family.</text>
</comment>
<evidence type="ECO:0000313" key="9">
    <source>
        <dbReference type="EMBL" id="KAG5276895.1"/>
    </source>
</evidence>
<dbReference type="Pfam" id="PF00042">
    <property type="entry name" value="Globin"/>
    <property type="match status" value="1"/>
</dbReference>
<keyword evidence="4" id="KW-0408">Iron</keyword>
<evidence type="ECO:0000256" key="7">
    <source>
        <dbReference type="SAM" id="MobiDB-lite"/>
    </source>
</evidence>
<dbReference type="GO" id="GO:0019825">
    <property type="term" value="F:oxygen binding"/>
    <property type="evidence" value="ECO:0007669"/>
    <property type="project" value="InterPro"/>
</dbReference>
<evidence type="ECO:0000256" key="3">
    <source>
        <dbReference type="ARBA" id="ARBA00022723"/>
    </source>
</evidence>
<organism evidence="9 10">
    <name type="scientific">Alosa alosa</name>
    <name type="common">allis shad</name>
    <dbReference type="NCBI Taxonomy" id="278164"/>
    <lineage>
        <taxon>Eukaryota</taxon>
        <taxon>Metazoa</taxon>
        <taxon>Chordata</taxon>
        <taxon>Craniata</taxon>
        <taxon>Vertebrata</taxon>
        <taxon>Euteleostomi</taxon>
        <taxon>Actinopterygii</taxon>
        <taxon>Neopterygii</taxon>
        <taxon>Teleostei</taxon>
        <taxon>Clupei</taxon>
        <taxon>Clupeiformes</taxon>
        <taxon>Clupeoidei</taxon>
        <taxon>Clupeidae</taxon>
        <taxon>Alosa</taxon>
    </lineage>
</organism>
<dbReference type="InterPro" id="IPR000971">
    <property type="entry name" value="Globin"/>
</dbReference>
<dbReference type="GO" id="GO:0005344">
    <property type="term" value="F:oxygen carrier activity"/>
    <property type="evidence" value="ECO:0007669"/>
    <property type="project" value="UniProtKB-KW"/>
</dbReference>
<feature type="region of interest" description="Disordered" evidence="7">
    <location>
        <begin position="174"/>
        <end position="198"/>
    </location>
</feature>
<dbReference type="GO" id="GO:0020037">
    <property type="term" value="F:heme binding"/>
    <property type="evidence" value="ECO:0007669"/>
    <property type="project" value="InterPro"/>
</dbReference>
<name>A0AAV6GPY1_9TELE</name>